<gene>
    <name evidence="3" type="ORF">KC01_LOCUS39826</name>
</gene>
<feature type="domain" description="tRNA selenocysteine 1-associated protein 1 C-terminal" evidence="2">
    <location>
        <begin position="45"/>
        <end position="142"/>
    </location>
</feature>
<organism evidence="3 4">
    <name type="scientific">Knipowitschia caucasica</name>
    <name type="common">Caucasian dwarf goby</name>
    <name type="synonym">Pomatoschistus caucasicus</name>
    <dbReference type="NCBI Taxonomy" id="637954"/>
    <lineage>
        <taxon>Eukaryota</taxon>
        <taxon>Metazoa</taxon>
        <taxon>Chordata</taxon>
        <taxon>Craniata</taxon>
        <taxon>Vertebrata</taxon>
        <taxon>Euteleostomi</taxon>
        <taxon>Actinopterygii</taxon>
        <taxon>Neopterygii</taxon>
        <taxon>Teleostei</taxon>
        <taxon>Neoteleostei</taxon>
        <taxon>Acanthomorphata</taxon>
        <taxon>Gobiaria</taxon>
        <taxon>Gobiiformes</taxon>
        <taxon>Gobioidei</taxon>
        <taxon>Gobiidae</taxon>
        <taxon>Gobiinae</taxon>
        <taxon>Knipowitschia</taxon>
    </lineage>
</organism>
<feature type="region of interest" description="Disordered" evidence="1">
    <location>
        <begin position="1"/>
        <end position="44"/>
    </location>
</feature>
<dbReference type="EMBL" id="OZ035830">
    <property type="protein sequence ID" value="CAL1613652.1"/>
    <property type="molecule type" value="Genomic_DNA"/>
</dbReference>
<reference evidence="3 4" key="1">
    <citation type="submission" date="2024-04" db="EMBL/GenBank/DDBJ databases">
        <authorList>
            <person name="Waldvogel A.-M."/>
            <person name="Schoenle A."/>
        </authorList>
    </citation>
    <scope>NUCLEOTIDE SEQUENCE [LARGE SCALE GENOMIC DNA]</scope>
</reference>
<protein>
    <recommendedName>
        <fullName evidence="2">tRNA selenocysteine 1-associated protein 1 C-terminal domain-containing protein</fullName>
    </recommendedName>
</protein>
<evidence type="ECO:0000313" key="4">
    <source>
        <dbReference type="Proteomes" id="UP001497482"/>
    </source>
</evidence>
<proteinExistence type="predicted"/>
<evidence type="ECO:0000259" key="2">
    <source>
        <dbReference type="Pfam" id="PF17654"/>
    </source>
</evidence>
<dbReference type="Pfam" id="PF17654">
    <property type="entry name" value="Trnau1ap"/>
    <property type="match status" value="1"/>
</dbReference>
<dbReference type="PANTHER" id="PTHR37457">
    <property type="entry name" value="TRNA SELENOCYSTEINE 1-ASSOCIATED PROTEIN 1-RELATED"/>
    <property type="match status" value="1"/>
</dbReference>
<evidence type="ECO:0000256" key="1">
    <source>
        <dbReference type="SAM" id="MobiDB-lite"/>
    </source>
</evidence>
<dbReference type="PANTHER" id="PTHR37457:SF3">
    <property type="entry name" value="TRNA SELENOCYSTEINE-ASSOCIATED PROTEIN 1"/>
    <property type="match status" value="1"/>
</dbReference>
<dbReference type="AlphaFoldDB" id="A0AAV2MJX3"/>
<feature type="compositionally biased region" description="Acidic residues" evidence="1">
    <location>
        <begin position="1"/>
        <end position="11"/>
    </location>
</feature>
<dbReference type="Proteomes" id="UP001497482">
    <property type="component" value="Chromosome 8"/>
</dbReference>
<feature type="compositionally biased region" description="Low complexity" evidence="1">
    <location>
        <begin position="31"/>
        <end position="42"/>
    </location>
</feature>
<evidence type="ECO:0000313" key="3">
    <source>
        <dbReference type="EMBL" id="CAL1613652.1"/>
    </source>
</evidence>
<sequence>MGLDDGSDPDPLDSLWRRSRAGLKIKQPQPTSSTSTDTKTWSGYSQSYDPYNQYSAYGYGYPSATTWGYDQNAFGYYPGYDYSQYMAMQDGEMAAEDGAVPEDDGTEDPDPPLDIEEENRRYMEQSEELFDALSHTHWVPEDFQQGSRTMYCRWYLSPSQPDHSLPPAYGPRTVLFQCK</sequence>
<dbReference type="InterPro" id="IPR041085">
    <property type="entry name" value="TSAP1_C"/>
</dbReference>
<dbReference type="InterPro" id="IPR040434">
    <property type="entry name" value="TSAP1"/>
</dbReference>
<keyword evidence="4" id="KW-1185">Reference proteome</keyword>
<name>A0AAV2MJX3_KNICA</name>
<accession>A0AAV2MJX3</accession>